<keyword evidence="2" id="KW-1185">Reference proteome</keyword>
<organism evidence="1 2">
    <name type="scientific">Plantactinospora soyae</name>
    <dbReference type="NCBI Taxonomy" id="1544732"/>
    <lineage>
        <taxon>Bacteria</taxon>
        <taxon>Bacillati</taxon>
        <taxon>Actinomycetota</taxon>
        <taxon>Actinomycetes</taxon>
        <taxon>Micromonosporales</taxon>
        <taxon>Micromonosporaceae</taxon>
        <taxon>Plantactinospora</taxon>
    </lineage>
</organism>
<name>A0A927MAD3_9ACTN</name>
<proteinExistence type="predicted"/>
<evidence type="ECO:0000313" key="1">
    <source>
        <dbReference type="EMBL" id="MBE1488213.1"/>
    </source>
</evidence>
<dbReference type="Proteomes" id="UP000649753">
    <property type="component" value="Unassembled WGS sequence"/>
</dbReference>
<dbReference type="AlphaFoldDB" id="A0A927MAD3"/>
<dbReference type="EMBL" id="JADBEB010000001">
    <property type="protein sequence ID" value="MBE1488213.1"/>
    <property type="molecule type" value="Genomic_DNA"/>
</dbReference>
<evidence type="ECO:0000313" key="2">
    <source>
        <dbReference type="Proteomes" id="UP000649753"/>
    </source>
</evidence>
<comment type="caution">
    <text evidence="1">The sequence shown here is derived from an EMBL/GenBank/DDBJ whole genome shotgun (WGS) entry which is preliminary data.</text>
</comment>
<gene>
    <name evidence="1" type="ORF">H4W31_003851</name>
</gene>
<dbReference type="RefSeq" id="WP_192767922.1">
    <property type="nucleotide sequence ID" value="NZ_JADBEB010000001.1"/>
</dbReference>
<sequence>MRRLADESLQRTNRNIICDSTFVPRPAEVPEDSCDEFPFAATYESGAMLGLTGAQCAEVLPYIDDVTGTWDVRYLKPVTGSERCVRGHVSLASNTDVGGDLGRLTTAQRLLDHEEYWIGITS</sequence>
<protein>
    <submittedName>
        <fullName evidence="1">Uncharacterized protein</fullName>
    </submittedName>
</protein>
<accession>A0A927MAD3</accession>
<reference evidence="1" key="1">
    <citation type="submission" date="2020-10" db="EMBL/GenBank/DDBJ databases">
        <title>Sequencing the genomes of 1000 actinobacteria strains.</title>
        <authorList>
            <person name="Klenk H.-P."/>
        </authorList>
    </citation>
    <scope>NUCLEOTIDE SEQUENCE</scope>
    <source>
        <strain evidence="1">DSM 46832</strain>
    </source>
</reference>